<sequence>MMKNIKRFSAITLIGVFTMLFNACDDNSELFTISTPTAPVLANVGFTDLQLDPVNTNNPALTLNWEAADYGQQASINYAVQFSSDNAFTNPVTAATITGQTNVTLSVSEVNANAGSAGLNPFEWKALYIRILSTIGSRDAEAAASNAIEINVYPYFNYAFNDYYLVGDATAPGWNNNSNNPPLFRDATDSNVFYYTGRFSGGGHFKLLETKGLWQPQWGTNDGSKIEVNPGTGSDPERFPTAGASGVTEGYYTFTINFATNTFSFTPFNATGITSPASLSLQGSSTSNIAMTQLGFDGHQWYANNVRLTPGAVEFVTGAGARWGNTTSFSGVATNGGGAIPVIVEDDYDVWFNDLTGRYILIPLNL</sequence>
<name>A0A2S7W9H8_9FLAO</name>
<accession>A0A2S7W9H8</accession>
<protein>
    <submittedName>
        <fullName evidence="3">DUF5116 domain-containing protein</fullName>
    </submittedName>
</protein>
<evidence type="ECO:0000313" key="3">
    <source>
        <dbReference type="EMBL" id="PQJ74066.1"/>
    </source>
</evidence>
<comment type="caution">
    <text evidence="3">The sequence shown here is derived from an EMBL/GenBank/DDBJ whole genome shotgun (WGS) entry which is preliminary data.</text>
</comment>
<dbReference type="Gene3D" id="2.60.40.3620">
    <property type="match status" value="1"/>
</dbReference>
<dbReference type="InterPro" id="IPR025970">
    <property type="entry name" value="SusE"/>
</dbReference>
<dbReference type="Pfam" id="PF14292">
    <property type="entry name" value="SusE"/>
    <property type="match status" value="1"/>
</dbReference>
<keyword evidence="1" id="KW-0732">Signal</keyword>
<dbReference type="Proteomes" id="UP000237608">
    <property type="component" value="Unassembled WGS sequence"/>
</dbReference>
<evidence type="ECO:0000313" key="4">
    <source>
        <dbReference type="Proteomes" id="UP000237608"/>
    </source>
</evidence>
<dbReference type="RefSeq" id="WP_105045219.1">
    <property type="nucleotide sequence ID" value="NZ_CP150662.1"/>
</dbReference>
<evidence type="ECO:0000259" key="2">
    <source>
        <dbReference type="Pfam" id="PF14292"/>
    </source>
</evidence>
<keyword evidence="4" id="KW-1185">Reference proteome</keyword>
<feature type="domain" description="SusE outer membrane protein" evidence="2">
    <location>
        <begin position="26"/>
        <end position="131"/>
    </location>
</feature>
<dbReference type="AlphaFoldDB" id="A0A2S7W9H8"/>
<dbReference type="GO" id="GO:2001070">
    <property type="term" value="F:starch binding"/>
    <property type="evidence" value="ECO:0007669"/>
    <property type="project" value="InterPro"/>
</dbReference>
<dbReference type="GO" id="GO:0019867">
    <property type="term" value="C:outer membrane"/>
    <property type="evidence" value="ECO:0007669"/>
    <property type="project" value="InterPro"/>
</dbReference>
<reference evidence="3 4" key="1">
    <citation type="submission" date="2016-12" db="EMBL/GenBank/DDBJ databases">
        <title>Trade-off between light-utilization and light-protection in marine flavobacteria.</title>
        <authorList>
            <person name="Kumagai Y."/>
            <person name="Yoshizawa S."/>
            <person name="Kogure K."/>
            <person name="Iwasaki W."/>
        </authorList>
    </citation>
    <scope>NUCLEOTIDE SEQUENCE [LARGE SCALE GENOMIC DNA]</scope>
    <source>
        <strain evidence="3 4">KCTC 22729</strain>
    </source>
</reference>
<gene>
    <name evidence="3" type="ORF">BTO13_01710</name>
</gene>
<dbReference type="EMBL" id="MSCL01000001">
    <property type="protein sequence ID" value="PQJ74066.1"/>
    <property type="molecule type" value="Genomic_DNA"/>
</dbReference>
<evidence type="ECO:0000256" key="1">
    <source>
        <dbReference type="SAM" id="SignalP"/>
    </source>
</evidence>
<feature type="chain" id="PRO_5015751962" evidence="1">
    <location>
        <begin position="24"/>
        <end position="366"/>
    </location>
</feature>
<organism evidence="3 4">
    <name type="scientific">Polaribacter gangjinensis</name>
    <dbReference type="NCBI Taxonomy" id="574710"/>
    <lineage>
        <taxon>Bacteria</taxon>
        <taxon>Pseudomonadati</taxon>
        <taxon>Bacteroidota</taxon>
        <taxon>Flavobacteriia</taxon>
        <taxon>Flavobacteriales</taxon>
        <taxon>Flavobacteriaceae</taxon>
    </lineage>
</organism>
<dbReference type="OrthoDB" id="975117at2"/>
<feature type="signal peptide" evidence="1">
    <location>
        <begin position="1"/>
        <end position="23"/>
    </location>
</feature>
<proteinExistence type="predicted"/>